<protein>
    <recommendedName>
        <fullName evidence="4">LRAT domain-containing protein</fullName>
    </recommendedName>
</protein>
<organism evidence="2 3">
    <name type="scientific">Effrenium voratum</name>
    <dbReference type="NCBI Taxonomy" id="2562239"/>
    <lineage>
        <taxon>Eukaryota</taxon>
        <taxon>Sar</taxon>
        <taxon>Alveolata</taxon>
        <taxon>Dinophyceae</taxon>
        <taxon>Suessiales</taxon>
        <taxon>Symbiodiniaceae</taxon>
        <taxon>Effrenium</taxon>
    </lineage>
</organism>
<gene>
    <name evidence="2" type="ORF">EVOR1521_LOCUS28617</name>
</gene>
<comment type="caution">
    <text evidence="2">The sequence shown here is derived from an EMBL/GenBank/DDBJ whole genome shotgun (WGS) entry which is preliminary data.</text>
</comment>
<reference evidence="2" key="1">
    <citation type="submission" date="2023-08" db="EMBL/GenBank/DDBJ databases">
        <authorList>
            <person name="Chen Y."/>
            <person name="Shah S."/>
            <person name="Dougan E. K."/>
            <person name="Thang M."/>
            <person name="Chan C."/>
        </authorList>
    </citation>
    <scope>NUCLEOTIDE SEQUENCE</scope>
</reference>
<evidence type="ECO:0000313" key="2">
    <source>
        <dbReference type="EMBL" id="CAJ1406733.1"/>
    </source>
</evidence>
<evidence type="ECO:0000313" key="3">
    <source>
        <dbReference type="Proteomes" id="UP001178507"/>
    </source>
</evidence>
<evidence type="ECO:0008006" key="4">
    <source>
        <dbReference type="Google" id="ProtNLM"/>
    </source>
</evidence>
<accession>A0AA36NL55</accession>
<proteinExistence type="predicted"/>
<evidence type="ECO:0000256" key="1">
    <source>
        <dbReference type="SAM" id="MobiDB-lite"/>
    </source>
</evidence>
<dbReference type="Proteomes" id="UP001178507">
    <property type="component" value="Unassembled WGS sequence"/>
</dbReference>
<keyword evidence="3" id="KW-1185">Reference proteome</keyword>
<dbReference type="AlphaFoldDB" id="A0AA36NL55"/>
<sequence length="382" mass="40944">MVSRFLPRCQIAEAASDALPQAASYGDLQPAEINNFQMRVMMLQGRNPQVLAKPARWQTYLWTHGRHWAVVLRPVPDLEGDETILDVCPELLRKPSLSEELYEKVPAKQAFVVIELLVATSEQVFFPRFTVFPGFNINHSTVTRCECTAPCLLSDIAGRALDVIGGFKSYGVLGCNCQHFANGLLQSLGLQCRLPEDISVMHAAEKGVQAVSLFNGLCKGIVCAKAATAVGSSLTTAGTAGAGTLAVGIGAAAVTGHLLLGCAVGTAVSSGIQRSYSWVSKKHRRDAEAEAEEHIQMIGYSENWTAEAAELLAIEGAQCKITTRQGRQLQLGPDGALIELADIDPFHDFPLTVGKEVKLQPGEAQVDAPGQPEPEPSESQLA</sequence>
<dbReference type="EMBL" id="CAUJNA010003644">
    <property type="protein sequence ID" value="CAJ1406733.1"/>
    <property type="molecule type" value="Genomic_DNA"/>
</dbReference>
<feature type="region of interest" description="Disordered" evidence="1">
    <location>
        <begin position="358"/>
        <end position="382"/>
    </location>
</feature>
<name>A0AA36NL55_9DINO</name>